<reference evidence="8" key="1">
    <citation type="submission" date="2017-12" db="EMBL/GenBank/DDBJ databases">
        <title>Phylogenetic diversity of female urinary microbiome.</title>
        <authorList>
            <person name="Thomas-White K."/>
            <person name="Wolfe A.J."/>
        </authorList>
    </citation>
    <scope>NUCLEOTIDE SEQUENCE [LARGE SCALE GENOMIC DNA]</scope>
    <source>
        <strain evidence="8">UMB0023</strain>
    </source>
</reference>
<keyword evidence="8" id="KW-1185">Reference proteome</keyword>
<evidence type="ECO:0000256" key="5">
    <source>
        <dbReference type="ARBA" id="ARBA00023157"/>
    </source>
</evidence>
<sequence>MNTPFQAQKGFTLIELMIVIAILGILVIVAIPTYQNYIGRAQASEALYLADDLKTEISIASAVNNRLPNAEDVSKQGAIGVTAQRIGGTYIQNGGVTVEADTGKISIPFDKGQNKGKVLTLTPYRINNDSTWLLNWQCGGTLDPMMIPAMCRDNSNG</sequence>
<dbReference type="InterPro" id="IPR012902">
    <property type="entry name" value="N_methyl_site"/>
</dbReference>
<evidence type="ECO:0000256" key="6">
    <source>
        <dbReference type="RuleBase" id="RU000389"/>
    </source>
</evidence>
<dbReference type="PROSITE" id="PS00409">
    <property type="entry name" value="PROKAR_NTER_METHYL"/>
    <property type="match status" value="1"/>
</dbReference>
<evidence type="ECO:0000313" key="7">
    <source>
        <dbReference type="EMBL" id="WOS98160.1"/>
    </source>
</evidence>
<dbReference type="Pfam" id="PF07963">
    <property type="entry name" value="N_methyl"/>
    <property type="match status" value="1"/>
</dbReference>
<dbReference type="SUPFAM" id="SSF54523">
    <property type="entry name" value="Pili subunits"/>
    <property type="match status" value="1"/>
</dbReference>
<evidence type="ECO:0000313" key="8">
    <source>
        <dbReference type="Proteomes" id="UP000234781"/>
    </source>
</evidence>
<evidence type="ECO:0000256" key="3">
    <source>
        <dbReference type="ARBA" id="ARBA00022481"/>
    </source>
</evidence>
<evidence type="ECO:0000256" key="2">
    <source>
        <dbReference type="ARBA" id="ARBA00011156"/>
    </source>
</evidence>
<dbReference type="Gene3D" id="3.30.700.10">
    <property type="entry name" value="Glycoprotein, Type 4 Pilin"/>
    <property type="match status" value="1"/>
</dbReference>
<keyword evidence="6" id="KW-0281">Fimbrium</keyword>
<dbReference type="Proteomes" id="UP000234781">
    <property type="component" value="Chromosome"/>
</dbReference>
<keyword evidence="3" id="KW-0488">Methylation</keyword>
<keyword evidence="5" id="KW-1015">Disulfide bond</keyword>
<dbReference type="PANTHER" id="PTHR30093:SF34">
    <property type="entry name" value="PREPILIN PEPTIDASE-DEPENDENT PROTEIN D"/>
    <property type="match status" value="1"/>
</dbReference>
<gene>
    <name evidence="7" type="ORF">CYJ98_000430</name>
</gene>
<accession>A0A9X7F316</accession>
<dbReference type="RefSeq" id="WP_101755863.1">
    <property type="nucleotide sequence ID" value="NZ_CP136962.1"/>
</dbReference>
<name>A0A9X7F316_NEIPE</name>
<dbReference type="GO" id="GO:0009289">
    <property type="term" value="C:pilus"/>
    <property type="evidence" value="ECO:0007669"/>
    <property type="project" value="InterPro"/>
</dbReference>
<dbReference type="EMBL" id="CP136962">
    <property type="protein sequence ID" value="WOS98160.1"/>
    <property type="molecule type" value="Genomic_DNA"/>
</dbReference>
<dbReference type="GO" id="GO:0007155">
    <property type="term" value="P:cell adhesion"/>
    <property type="evidence" value="ECO:0007669"/>
    <property type="project" value="UniProtKB-KW"/>
</dbReference>
<dbReference type="NCBIfam" id="TIGR02532">
    <property type="entry name" value="IV_pilin_GFxxxE"/>
    <property type="match status" value="1"/>
</dbReference>
<dbReference type="PANTHER" id="PTHR30093">
    <property type="entry name" value="GENERAL SECRETION PATHWAY PROTEIN G"/>
    <property type="match status" value="1"/>
</dbReference>
<evidence type="ECO:0000256" key="4">
    <source>
        <dbReference type="ARBA" id="ARBA00022889"/>
    </source>
</evidence>
<dbReference type="InterPro" id="IPR001082">
    <property type="entry name" value="Pilin"/>
</dbReference>
<comment type="subunit">
    <text evidence="2">The pili are polar flexible filaments of about 5.4 nanometers diameter and 2.5 micrometers average length; they consist of only a single polypeptide chain arranged in a helical configuration of five subunits per turn in the assembled pilus.</text>
</comment>
<keyword evidence="4" id="KW-0130">Cell adhesion</keyword>
<dbReference type="InterPro" id="IPR045584">
    <property type="entry name" value="Pilin-like"/>
</dbReference>
<reference evidence="7 8" key="2">
    <citation type="submission" date="2023-10" db="EMBL/GenBank/DDBJ databases">
        <authorList>
            <person name="Choi B."/>
        </authorList>
    </citation>
    <scope>NUCLEOTIDE SEQUENCE [LARGE SCALE GENOMIC DNA]</scope>
    <source>
        <strain evidence="7 8">UMB0023</strain>
    </source>
</reference>
<dbReference type="Pfam" id="PF00114">
    <property type="entry name" value="Pilin"/>
    <property type="match status" value="1"/>
</dbReference>
<comment type="similarity">
    <text evidence="1 6">Belongs to the N-Me-Phe pilin family.</text>
</comment>
<proteinExistence type="inferred from homology"/>
<organism evidence="7 8">
    <name type="scientific">Neisseria perflava</name>
    <dbReference type="NCBI Taxonomy" id="33053"/>
    <lineage>
        <taxon>Bacteria</taxon>
        <taxon>Pseudomonadati</taxon>
        <taxon>Pseudomonadota</taxon>
        <taxon>Betaproteobacteria</taxon>
        <taxon>Neisseriales</taxon>
        <taxon>Neisseriaceae</taxon>
        <taxon>Neisseria</taxon>
    </lineage>
</organism>
<protein>
    <submittedName>
        <fullName evidence="7">Pilin</fullName>
    </submittedName>
</protein>
<dbReference type="AlphaFoldDB" id="A0A9X7F316"/>
<evidence type="ECO:0000256" key="1">
    <source>
        <dbReference type="ARBA" id="ARBA00005233"/>
    </source>
</evidence>